<evidence type="ECO:0000313" key="9">
    <source>
        <dbReference type="EMBL" id="WIT14478.1"/>
    </source>
</evidence>
<feature type="transmembrane region" description="Helical" evidence="6">
    <location>
        <begin position="711"/>
        <end position="731"/>
    </location>
</feature>
<feature type="domain" description="ABC3 transporter permease C-terminal" evidence="7">
    <location>
        <begin position="264"/>
        <end position="381"/>
    </location>
</feature>
<dbReference type="GO" id="GO:0005886">
    <property type="term" value="C:plasma membrane"/>
    <property type="evidence" value="ECO:0007669"/>
    <property type="project" value="UniProtKB-SubCell"/>
</dbReference>
<dbReference type="InterPro" id="IPR003838">
    <property type="entry name" value="ABC3_permease_C"/>
</dbReference>
<feature type="transmembrane region" description="Helical" evidence="6">
    <location>
        <begin position="423"/>
        <end position="447"/>
    </location>
</feature>
<dbReference type="Proteomes" id="UP001177769">
    <property type="component" value="Chromosome"/>
</dbReference>
<reference evidence="9" key="1">
    <citation type="submission" date="2023-01" db="EMBL/GenBank/DDBJ databases">
        <title>Whole genome sequence of Paucibacter sp. S2-9 isolated from pond sediment.</title>
        <authorList>
            <person name="Jung J.Y."/>
        </authorList>
    </citation>
    <scope>NUCLEOTIDE SEQUENCE</scope>
    <source>
        <strain evidence="9">S2-9</strain>
    </source>
</reference>
<evidence type="ECO:0000256" key="5">
    <source>
        <dbReference type="ARBA" id="ARBA00023136"/>
    </source>
</evidence>
<protein>
    <submittedName>
        <fullName evidence="9">ABC transporter permease</fullName>
    </submittedName>
</protein>
<dbReference type="InterPro" id="IPR025857">
    <property type="entry name" value="MacB_PCD"/>
</dbReference>
<keyword evidence="3 6" id="KW-0812">Transmembrane</keyword>
<feature type="transmembrane region" description="Helical" evidence="6">
    <location>
        <begin position="468"/>
        <end position="494"/>
    </location>
</feature>
<evidence type="ECO:0000313" key="10">
    <source>
        <dbReference type="Proteomes" id="UP001177769"/>
    </source>
</evidence>
<keyword evidence="4 6" id="KW-1133">Transmembrane helix</keyword>
<organism evidence="9 10">
    <name type="scientific">Paucibacter sediminis</name>
    <dbReference type="NCBI Taxonomy" id="3019553"/>
    <lineage>
        <taxon>Bacteria</taxon>
        <taxon>Pseudomonadati</taxon>
        <taxon>Pseudomonadota</taxon>
        <taxon>Betaproteobacteria</taxon>
        <taxon>Burkholderiales</taxon>
        <taxon>Sphaerotilaceae</taxon>
        <taxon>Roseateles</taxon>
    </lineage>
</organism>
<sequence length="838" mass="89218">MLAWRQLWRDWRAGELRLLMLAVALAVAAVCAVSFLADRLDQGLRRDAAQMLGGDVVVASDQPTPPKLRELAQAQGLTAVDSTAFPSMARAPDAQGGASRLVAVKAVGAGYPLRGRVELSDGRRVGAPAAGEVWVDAQVLDALGLRPGDTLLLGEASLRVAGVIANEPDRGAGFMSFAPRVMLAQADLAATALIQPASRVTYRYAVIAPDGGAGRASQDWQRYSREAAALIASEGWRGVRLESLESGRPEMRQTLDRAGKFLNLVAMLAALLAAVAVVLSARDFAARHLDDCAMLRVLGQPQRRLAWAYGLEFGGAGLVASVAGVLLGFALHYAFVALLAGLIEVKLPAASGWPVALGLGMGMTLLLGFGLPPVLQLAAVPPLRVIRRELGSAKLGSLAVLGAGVLGFGAMLVTLSADPTLGLIASLGFAAALALFALLAWGAVLLLRRLVPQAGAPRWLLLATRQLAARPLLAVVQVAALAVGLLALALLVLLRTDLIDSWRQATPANAPNRFIINIQPEQGEAMRAALEGAGVRGYDWYPMIRGRLVGINGQAVRPEQFAQERAQRLAEREFNLSHAAELPPHNEVVGGHWQNDEADGLSVEEGLAEQLGLKLGDRLRFDVAGIQVEARITSLRKVDWSSMRANFFVIFPRKEMGELPGSYITAYRAPAAEAGLALDKRLSHEFPNITAVDVSAQLNQMQAVLGQVINAVQFLFMFTLATGLVVLLAAVSSTRELRTREFALMRALGASSALLRQVQRAELLGLGALAGLLAGAVALLLGQLLARYVFEFDWRASPWVPLASMVCGALLAQLAGWWSLRNVLLQPVVTTLRQADTQ</sequence>
<dbReference type="KEGG" id="pais:PFX98_15270"/>
<feature type="transmembrane region" description="Helical" evidence="6">
    <location>
        <begin position="306"/>
        <end position="335"/>
    </location>
</feature>
<keyword evidence="2" id="KW-1003">Cell membrane</keyword>
<evidence type="ECO:0000256" key="6">
    <source>
        <dbReference type="SAM" id="Phobius"/>
    </source>
</evidence>
<keyword evidence="10" id="KW-1185">Reference proteome</keyword>
<feature type="domain" description="ABC3 transporter permease C-terminal" evidence="7">
    <location>
        <begin position="715"/>
        <end position="824"/>
    </location>
</feature>
<name>A0AA95NKU5_9BURK</name>
<evidence type="ECO:0000259" key="7">
    <source>
        <dbReference type="Pfam" id="PF02687"/>
    </source>
</evidence>
<gene>
    <name evidence="9" type="ORF">PFX98_15270</name>
</gene>
<dbReference type="Pfam" id="PF02687">
    <property type="entry name" value="FtsX"/>
    <property type="match status" value="2"/>
</dbReference>
<feature type="transmembrane region" description="Helical" evidence="6">
    <location>
        <begin position="355"/>
        <end position="375"/>
    </location>
</feature>
<proteinExistence type="predicted"/>
<accession>A0AA95NKU5</accession>
<keyword evidence="5 6" id="KW-0472">Membrane</keyword>
<comment type="subcellular location">
    <subcellularLocation>
        <location evidence="1">Cell membrane</location>
        <topology evidence="1">Multi-pass membrane protein</topology>
    </subcellularLocation>
</comment>
<evidence type="ECO:0000259" key="8">
    <source>
        <dbReference type="Pfam" id="PF12704"/>
    </source>
</evidence>
<dbReference type="Pfam" id="PF12704">
    <property type="entry name" value="MacB_PCD"/>
    <property type="match status" value="1"/>
</dbReference>
<dbReference type="PANTHER" id="PTHR30287">
    <property type="entry name" value="MEMBRANE COMPONENT OF PREDICTED ABC SUPERFAMILY METABOLITE UPTAKE TRANSPORTER"/>
    <property type="match status" value="1"/>
</dbReference>
<feature type="domain" description="MacB-like periplasmic core" evidence="8">
    <location>
        <begin position="18"/>
        <end position="192"/>
    </location>
</feature>
<evidence type="ECO:0000256" key="4">
    <source>
        <dbReference type="ARBA" id="ARBA00022989"/>
    </source>
</evidence>
<feature type="transmembrane region" description="Helical" evidence="6">
    <location>
        <begin position="763"/>
        <end position="786"/>
    </location>
</feature>
<evidence type="ECO:0000256" key="1">
    <source>
        <dbReference type="ARBA" id="ARBA00004651"/>
    </source>
</evidence>
<feature type="transmembrane region" description="Helical" evidence="6">
    <location>
        <begin position="395"/>
        <end position="417"/>
    </location>
</feature>
<dbReference type="PANTHER" id="PTHR30287:SF1">
    <property type="entry name" value="INNER MEMBRANE PROTEIN"/>
    <property type="match status" value="1"/>
</dbReference>
<evidence type="ECO:0000256" key="3">
    <source>
        <dbReference type="ARBA" id="ARBA00022692"/>
    </source>
</evidence>
<dbReference type="EMBL" id="CP116346">
    <property type="protein sequence ID" value="WIT14478.1"/>
    <property type="molecule type" value="Genomic_DNA"/>
</dbReference>
<evidence type="ECO:0000256" key="2">
    <source>
        <dbReference type="ARBA" id="ARBA00022475"/>
    </source>
</evidence>
<feature type="transmembrane region" description="Helical" evidence="6">
    <location>
        <begin position="261"/>
        <end position="285"/>
    </location>
</feature>
<dbReference type="AlphaFoldDB" id="A0AA95NKU5"/>
<dbReference type="InterPro" id="IPR038766">
    <property type="entry name" value="Membrane_comp_ABC_pdt"/>
</dbReference>
<feature type="transmembrane region" description="Helical" evidence="6">
    <location>
        <begin position="798"/>
        <end position="820"/>
    </location>
</feature>